<gene>
    <name evidence="1" type="ORF">KP12_163</name>
</gene>
<organism evidence="1">
    <name type="scientific">Klebsiella phage KP12</name>
    <dbReference type="NCBI Taxonomy" id="2923374"/>
    <lineage>
        <taxon>Viruses</taxon>
        <taxon>Duplodnaviria</taxon>
        <taxon>Heunggongvirae</taxon>
        <taxon>Uroviricota</taxon>
        <taxon>Caudoviricetes</taxon>
        <taxon>Vequintavirinae</taxon>
    </lineage>
</organism>
<evidence type="ECO:0000313" key="1">
    <source>
        <dbReference type="EMBL" id="UNI73571.1"/>
    </source>
</evidence>
<proteinExistence type="predicted"/>
<dbReference type="InterPro" id="IPR027417">
    <property type="entry name" value="P-loop_NTPase"/>
</dbReference>
<dbReference type="SUPFAM" id="SSF52540">
    <property type="entry name" value="P-loop containing nucleoside triphosphate hydrolases"/>
    <property type="match status" value="1"/>
</dbReference>
<dbReference type="Pfam" id="PF13671">
    <property type="entry name" value="AAA_33"/>
    <property type="match status" value="1"/>
</dbReference>
<protein>
    <submittedName>
        <fullName evidence="1">3'-phosphatase, 5'-polynucleotide kinase</fullName>
    </submittedName>
</protein>
<name>A0A9E7CJ13_9CAUD</name>
<dbReference type="InterPro" id="IPR026302">
    <property type="entry name" value="NEDD4-bd_p2"/>
</dbReference>
<keyword evidence="1" id="KW-0808">Transferase</keyword>
<dbReference type="PANTHER" id="PTHR13308">
    <property type="entry name" value="NEDD4-BINDING PROTEIN 2-LIKE 1"/>
    <property type="match status" value="1"/>
</dbReference>
<dbReference type="EMBL" id="OM835951">
    <property type="protein sequence ID" value="UNI73571.1"/>
    <property type="molecule type" value="Genomic_DNA"/>
</dbReference>
<reference evidence="1" key="1">
    <citation type="submission" date="2022-02" db="EMBL/GenBank/DDBJ databases">
        <authorList>
            <person name="Kim D."/>
            <person name="Kim Y."/>
            <person name="Lee S.-M."/>
            <person name="Kim H."/>
            <person name="Nong L.K."/>
        </authorList>
    </citation>
    <scope>NUCLEOTIDE SEQUENCE</scope>
</reference>
<keyword evidence="1" id="KW-0418">Kinase</keyword>
<dbReference type="PANTHER" id="PTHR13308:SF5">
    <property type="entry name" value="NEDD4-BINDING PROTEIN 2-LIKE 1"/>
    <property type="match status" value="1"/>
</dbReference>
<accession>A0A9E7CJ13</accession>
<dbReference type="GO" id="GO:0016301">
    <property type="term" value="F:kinase activity"/>
    <property type="evidence" value="ECO:0007669"/>
    <property type="project" value="UniProtKB-KW"/>
</dbReference>
<sequence length="135" mass="15469">MKTLYIVRGVSGAGKSTLAQTLSSDGYWPVCEADQYHYTEDGVYDWKPENMNKAHKWCQDMVRDAMEINLEKIIVSNTSTSEKELQPYLVMATLYGYQVVSIVLENRHGNDSVHNVPQEIRDAQESRLRNSLKLQ</sequence>
<dbReference type="Gene3D" id="3.40.50.300">
    <property type="entry name" value="P-loop containing nucleotide triphosphate hydrolases"/>
    <property type="match status" value="1"/>
</dbReference>